<name>A0A6J5R793_9CAUD</name>
<reference evidence="1" key="1">
    <citation type="submission" date="2020-05" db="EMBL/GenBank/DDBJ databases">
        <authorList>
            <person name="Chiriac C."/>
            <person name="Salcher M."/>
            <person name="Ghai R."/>
            <person name="Kavagutti S V."/>
        </authorList>
    </citation>
    <scope>NUCLEOTIDE SEQUENCE</scope>
</reference>
<proteinExistence type="predicted"/>
<sequence>MLWQITAPHFVASLITEDDIVVQAAPILKWAVGLDIEDVARCADSERWKLTTIVPRETDRGVRGQ</sequence>
<accession>A0A6J5R793</accession>
<evidence type="ECO:0000313" key="1">
    <source>
        <dbReference type="EMBL" id="CAB4192773.1"/>
    </source>
</evidence>
<organism evidence="1">
    <name type="scientific">uncultured Caudovirales phage</name>
    <dbReference type="NCBI Taxonomy" id="2100421"/>
    <lineage>
        <taxon>Viruses</taxon>
        <taxon>Duplodnaviria</taxon>
        <taxon>Heunggongvirae</taxon>
        <taxon>Uroviricota</taxon>
        <taxon>Caudoviricetes</taxon>
        <taxon>Peduoviridae</taxon>
        <taxon>Maltschvirus</taxon>
        <taxon>Maltschvirus maltsch</taxon>
    </lineage>
</organism>
<dbReference type="EMBL" id="LR797181">
    <property type="protein sequence ID" value="CAB4192773.1"/>
    <property type="molecule type" value="Genomic_DNA"/>
</dbReference>
<gene>
    <name evidence="1" type="ORF">UFOVP1244_85</name>
</gene>
<protein>
    <submittedName>
        <fullName evidence="1">Uncharacterized protein</fullName>
    </submittedName>
</protein>